<keyword evidence="1" id="KW-1133">Transmembrane helix</keyword>
<accession>A0A809RU47</accession>
<keyword evidence="1" id="KW-0812">Transmembrane</keyword>
<name>A0A809RU47_9BACT</name>
<feature type="transmembrane region" description="Helical" evidence="1">
    <location>
        <begin position="225"/>
        <end position="244"/>
    </location>
</feature>
<feature type="transmembrane region" description="Helical" evidence="1">
    <location>
        <begin position="82"/>
        <end position="109"/>
    </location>
</feature>
<evidence type="ECO:0000313" key="2">
    <source>
        <dbReference type="EMBL" id="BBU47832.1"/>
    </source>
</evidence>
<evidence type="ECO:0000256" key="1">
    <source>
        <dbReference type="SAM" id="Phobius"/>
    </source>
</evidence>
<dbReference type="AlphaFoldDB" id="A0A809RU47"/>
<dbReference type="RefSeq" id="WP_161553254.1">
    <property type="nucleotide sequence ID" value="NZ_AP022325.1"/>
</dbReference>
<feature type="transmembrane region" description="Helical" evidence="1">
    <location>
        <begin position="187"/>
        <end position="213"/>
    </location>
</feature>
<protein>
    <recommendedName>
        <fullName evidence="4">Transmembrane protein</fullName>
    </recommendedName>
</protein>
<gene>
    <name evidence="2" type="ORF">JPM2_5250</name>
</gene>
<keyword evidence="1" id="KW-0472">Membrane</keyword>
<dbReference type="Proteomes" id="UP000464317">
    <property type="component" value="Chromosome"/>
</dbReference>
<feature type="transmembrane region" description="Helical" evidence="1">
    <location>
        <begin position="130"/>
        <end position="155"/>
    </location>
</feature>
<proteinExistence type="predicted"/>
<reference evidence="2 3" key="1">
    <citation type="submission" date="2020-01" db="EMBL/GenBank/DDBJ databases">
        <title>Complete genome sequence of Mycoplasma felis strain Myco-2.</title>
        <authorList>
            <person name="Kinoshita Y."/>
            <person name="Niwa H."/>
            <person name="Uchida-Fujii E."/>
            <person name="Nukada T."/>
        </authorList>
    </citation>
    <scope>NUCLEOTIDE SEQUENCE [LARGE SCALE GENOMIC DNA]</scope>
    <source>
        <strain evidence="2 3">Myco-2</strain>
    </source>
</reference>
<feature type="transmembrane region" description="Helical" evidence="1">
    <location>
        <begin position="23"/>
        <end position="44"/>
    </location>
</feature>
<dbReference type="KEGG" id="mfel:JPM2_5250"/>
<evidence type="ECO:0008006" key="4">
    <source>
        <dbReference type="Google" id="ProtNLM"/>
    </source>
</evidence>
<dbReference type="EMBL" id="AP022325">
    <property type="protein sequence ID" value="BBU47832.1"/>
    <property type="molecule type" value="Genomic_DNA"/>
</dbReference>
<keyword evidence="3" id="KW-1185">Reference proteome</keyword>
<feature type="transmembrane region" description="Helical" evidence="1">
    <location>
        <begin position="264"/>
        <end position="292"/>
    </location>
</feature>
<evidence type="ECO:0000313" key="3">
    <source>
        <dbReference type="Proteomes" id="UP000464317"/>
    </source>
</evidence>
<organism evidence="2 3">
    <name type="scientific">Mycoplasmopsis felis</name>
    <dbReference type="NCBI Taxonomy" id="33923"/>
    <lineage>
        <taxon>Bacteria</taxon>
        <taxon>Bacillati</taxon>
        <taxon>Mycoplasmatota</taxon>
        <taxon>Mycoplasmoidales</taxon>
        <taxon>Metamycoplasmataceae</taxon>
        <taxon>Mycoplasmopsis</taxon>
    </lineage>
</organism>
<sequence length="334" mass="39551">MTQNDINRNIEYKLDRHNKINKIFGILLLISTFFLMLVILFFILSTINLLTGAIISNLNFNDFSGRYINSSSKDNFSKGKDYLITFAVFLSIYGMIQITLYVLSFILLFKNISDNNNTYEKNQKRKLTWFLILQILYIMNFWNPLFSIPIAYTIYVLNSLANRKKENQFLFFNINNIELNSKRSTKIFGWSFLIIFILSIIQGVIIGGVYSLLLNSDKNPLTPTIILSIIFAYINIFIILYTSYLCLYQQLRNKWVDNLYKSNLFIILQFLMFVLPMFLPFFFIILLMFYIVENKSLNKEEEIQTKKIEKKQENIFIKKVTPTTNSDIKWRPKF</sequence>